<dbReference type="GeneID" id="303001572"/>
<evidence type="ECO:0000256" key="5">
    <source>
        <dbReference type="ARBA" id="ARBA00022691"/>
    </source>
</evidence>
<organism evidence="8 9">
    <name type="scientific">Sphingopyxis terrae subsp. ummariensis</name>
    <dbReference type="NCBI Taxonomy" id="429001"/>
    <lineage>
        <taxon>Bacteria</taxon>
        <taxon>Pseudomonadati</taxon>
        <taxon>Pseudomonadota</taxon>
        <taxon>Alphaproteobacteria</taxon>
        <taxon>Sphingomonadales</taxon>
        <taxon>Sphingomonadaceae</taxon>
        <taxon>Sphingopyxis</taxon>
    </lineage>
</organism>
<dbReference type="CDD" id="cd02440">
    <property type="entry name" value="AdoMet_MTases"/>
    <property type="match status" value="1"/>
</dbReference>
<evidence type="ECO:0000256" key="4">
    <source>
        <dbReference type="ARBA" id="ARBA00022679"/>
    </source>
</evidence>
<dbReference type="RefSeq" id="WP_086456948.1">
    <property type="nucleotide sequence ID" value="NZ_FXWL01000002.1"/>
</dbReference>
<reference evidence="9" key="1">
    <citation type="submission" date="2017-04" db="EMBL/GenBank/DDBJ databases">
        <authorList>
            <person name="Varghese N."/>
            <person name="Submissions S."/>
        </authorList>
    </citation>
    <scope>NUCLEOTIDE SEQUENCE [LARGE SCALE GENOMIC DNA]</scope>
    <source>
        <strain evidence="9">UI2</strain>
    </source>
</reference>
<dbReference type="InterPro" id="IPR002052">
    <property type="entry name" value="DNA_methylase_N6_adenine_CS"/>
</dbReference>
<evidence type="ECO:0000256" key="1">
    <source>
        <dbReference type="ARBA" id="ARBA00006594"/>
    </source>
</evidence>
<dbReference type="InterPro" id="IPR011639">
    <property type="entry name" value="MethylTrfase_TaqI-like_dom"/>
</dbReference>
<keyword evidence="3 8" id="KW-0489">Methyltransferase</keyword>
<comment type="similarity">
    <text evidence="1">Belongs to the N(4)/N(6)-methyltransferase family.</text>
</comment>
<dbReference type="PANTHER" id="PTHR33841:SF5">
    <property type="entry name" value="DNA METHYLASE (MODIFICATION METHYLASE) (METHYLTRANSFERASE)-RELATED"/>
    <property type="match status" value="1"/>
</dbReference>
<dbReference type="PROSITE" id="PS00092">
    <property type="entry name" value="N6_MTASE"/>
    <property type="match status" value="1"/>
</dbReference>
<dbReference type="InterPro" id="IPR050953">
    <property type="entry name" value="N4_N6_ade-DNA_methylase"/>
</dbReference>
<evidence type="ECO:0000313" key="8">
    <source>
        <dbReference type="EMBL" id="SMQ76470.1"/>
    </source>
</evidence>
<dbReference type="SUPFAM" id="SSF53335">
    <property type="entry name" value="S-adenosyl-L-methionine-dependent methyltransferases"/>
    <property type="match status" value="1"/>
</dbReference>
<dbReference type="PRINTS" id="PR00507">
    <property type="entry name" value="N12N6MTFRASE"/>
</dbReference>
<evidence type="ECO:0000256" key="3">
    <source>
        <dbReference type="ARBA" id="ARBA00022603"/>
    </source>
</evidence>
<protein>
    <recommendedName>
        <fullName evidence="2">site-specific DNA-methyltransferase (adenine-specific)</fullName>
        <ecNumber evidence="2">2.1.1.72</ecNumber>
    </recommendedName>
</protein>
<dbReference type="Pfam" id="PF07669">
    <property type="entry name" value="Eco57I"/>
    <property type="match status" value="1"/>
</dbReference>
<dbReference type="GO" id="GO:0006304">
    <property type="term" value="P:DNA modification"/>
    <property type="evidence" value="ECO:0007669"/>
    <property type="project" value="InterPro"/>
</dbReference>
<dbReference type="AlphaFoldDB" id="A0A1Y6FTK5"/>
<dbReference type="EMBL" id="FXWL01000002">
    <property type="protein sequence ID" value="SMQ76470.1"/>
    <property type="molecule type" value="Genomic_DNA"/>
</dbReference>
<name>A0A1Y6FTK5_9SPHN</name>
<evidence type="ECO:0000256" key="2">
    <source>
        <dbReference type="ARBA" id="ARBA00011900"/>
    </source>
</evidence>
<dbReference type="PANTHER" id="PTHR33841">
    <property type="entry name" value="DNA METHYLTRANSFERASE YEEA-RELATED"/>
    <property type="match status" value="1"/>
</dbReference>
<dbReference type="Proteomes" id="UP000194469">
    <property type="component" value="Unassembled WGS sequence"/>
</dbReference>
<keyword evidence="4 8" id="KW-0808">Transferase</keyword>
<evidence type="ECO:0000256" key="6">
    <source>
        <dbReference type="ARBA" id="ARBA00047942"/>
    </source>
</evidence>
<dbReference type="GO" id="GO:0003676">
    <property type="term" value="F:nucleic acid binding"/>
    <property type="evidence" value="ECO:0007669"/>
    <property type="project" value="InterPro"/>
</dbReference>
<keyword evidence="9" id="KW-1185">Reference proteome</keyword>
<comment type="catalytic activity">
    <reaction evidence="6">
        <text>a 2'-deoxyadenosine in DNA + S-adenosyl-L-methionine = an N(6)-methyl-2'-deoxyadenosine in DNA + S-adenosyl-L-homocysteine + H(+)</text>
        <dbReference type="Rhea" id="RHEA:15197"/>
        <dbReference type="Rhea" id="RHEA-COMP:12418"/>
        <dbReference type="Rhea" id="RHEA-COMP:12419"/>
        <dbReference type="ChEBI" id="CHEBI:15378"/>
        <dbReference type="ChEBI" id="CHEBI:57856"/>
        <dbReference type="ChEBI" id="CHEBI:59789"/>
        <dbReference type="ChEBI" id="CHEBI:90615"/>
        <dbReference type="ChEBI" id="CHEBI:90616"/>
        <dbReference type="EC" id="2.1.1.72"/>
    </reaction>
</comment>
<dbReference type="GO" id="GO:0032259">
    <property type="term" value="P:methylation"/>
    <property type="evidence" value="ECO:0007669"/>
    <property type="project" value="UniProtKB-KW"/>
</dbReference>
<proteinExistence type="inferred from homology"/>
<dbReference type="InterPro" id="IPR029063">
    <property type="entry name" value="SAM-dependent_MTases_sf"/>
</dbReference>
<dbReference type="Gene3D" id="3.40.50.150">
    <property type="entry name" value="Vaccinia Virus protein VP39"/>
    <property type="match status" value="1"/>
</dbReference>
<gene>
    <name evidence="8" type="ORF">SAMN06295984_1913</name>
</gene>
<evidence type="ECO:0000313" key="9">
    <source>
        <dbReference type="Proteomes" id="UP000194469"/>
    </source>
</evidence>
<dbReference type="GO" id="GO:0009007">
    <property type="term" value="F:site-specific DNA-methyltransferase (adenine-specific) activity"/>
    <property type="evidence" value="ECO:0007669"/>
    <property type="project" value="UniProtKB-EC"/>
</dbReference>
<evidence type="ECO:0000259" key="7">
    <source>
        <dbReference type="Pfam" id="PF07669"/>
    </source>
</evidence>
<dbReference type="EC" id="2.1.1.72" evidence="2"/>
<accession>A0A1Y6FTK5</accession>
<keyword evidence="5" id="KW-0949">S-adenosyl-L-methionine</keyword>
<feature type="domain" description="Type II methyltransferase M.TaqI-like" evidence="7">
    <location>
        <begin position="233"/>
        <end position="309"/>
    </location>
</feature>
<sequence length="590" mass="63259">MSRRNASAPSSGFAAEASIIQLRSRCGALRHMARAWAETLVESERGEAVAAFTLEAMSVYETSLWSGTPVPCDLDQPEAELARSAGIAATGLPCLEALHWLTSLYSGLLEPGVRGRLGAYYTPPALAARLLDQAEEAGVDWRVAKVLDPAAGGAAFLADAALRIRAALTHCAPSMVLAQIGTRVRGIELDPHAARIGQRAIEIALGDLANDAGRPVPQVVVAGDSLALSPRAAYDLVIGNPPYGRVTLAAADRERFARGLYGHANLYGLFTDIALRWAKPKGVVAFLTPTSMLSGQYFSALRGLLARDAPPVSIDFVHARRGVFEDVQQETMLAVYGKGSKPQRAQIHYIHVDSASETRIVRNGTIGLPDCPEDPWLAPRQAADGALIARAETMAGRLADLGYRVATGPLVWNRFKPQLRDKPGKEHVHPLIWSEAVCTDGAFRFRAEKKNHSLFFQLEPGDEFLLVQEAAVLVQRTTAKEQRRRIIAAELPADFVETHGGVVVENHLNMLVPVGKPLVSPATLTALLNSAAIDQLFRCISGSVAVSAFELEALPLPSASELSGLAMLVRMGADREALDRACACLYGIGA</sequence>